<evidence type="ECO:0000256" key="5">
    <source>
        <dbReference type="ARBA" id="ARBA00023136"/>
    </source>
</evidence>
<dbReference type="Gene3D" id="2.30.30.60">
    <property type="match status" value="1"/>
</dbReference>
<evidence type="ECO:0000259" key="8">
    <source>
        <dbReference type="Pfam" id="PF00924"/>
    </source>
</evidence>
<evidence type="ECO:0000256" key="6">
    <source>
        <dbReference type="SAM" id="MobiDB-lite"/>
    </source>
</evidence>
<dbReference type="InterPro" id="IPR010920">
    <property type="entry name" value="LSM_dom_sf"/>
</dbReference>
<dbReference type="GO" id="GO:0008381">
    <property type="term" value="F:mechanosensitive monoatomic ion channel activity"/>
    <property type="evidence" value="ECO:0007669"/>
    <property type="project" value="TreeGrafter"/>
</dbReference>
<keyword evidence="3 7" id="KW-0812">Transmembrane</keyword>
<name>A0A7S3UGW1_9CHLO</name>
<gene>
    <name evidence="9" type="ORF">PSAL00342_LOCUS7769</name>
</gene>
<dbReference type="PANTHER" id="PTHR31618">
    <property type="entry name" value="MECHANOSENSITIVE ION CHANNEL PROTEIN 5"/>
    <property type="match status" value="1"/>
</dbReference>
<dbReference type="AlphaFoldDB" id="A0A7S3UGW1"/>
<organism evidence="9">
    <name type="scientific">Picocystis salinarum</name>
    <dbReference type="NCBI Taxonomy" id="88271"/>
    <lineage>
        <taxon>Eukaryota</taxon>
        <taxon>Viridiplantae</taxon>
        <taxon>Chlorophyta</taxon>
        <taxon>Picocystophyceae</taxon>
        <taxon>Picocystales</taxon>
        <taxon>Picocystaceae</taxon>
        <taxon>Picocystis</taxon>
    </lineage>
</organism>
<dbReference type="InterPro" id="IPR016688">
    <property type="entry name" value="MscS-like_plants/fungi"/>
</dbReference>
<dbReference type="SUPFAM" id="SSF50182">
    <property type="entry name" value="Sm-like ribonucleoproteins"/>
    <property type="match status" value="1"/>
</dbReference>
<dbReference type="InterPro" id="IPR006685">
    <property type="entry name" value="MscS_channel_2nd"/>
</dbReference>
<sequence length="726" mass="82116">MWRTTSSTIAGGDAMEGGKHPTYESLKRRRSRPSNLHSFTKEDFFGHVLPFRDALSEWRKRKEEEEAKARATAKREGEVQATSKTADGKRTGTASPRTPRGTTKTYEESNGSNASHALQSPSYTVLARKEDGVEGDEEEIERLSSTVKISILEVLKWTVLTVSITMGAMAIVMYLTPLEVEVSAADLEAVLLIIAAVMGGYWWVLPLLLVLELFFQSTVIFSPSSLIVYLSISLHSLVRQLLYVCLIFGLWAGLFKETGAYATISRVLGCVLTFVVARILNRIFIKWFSLSFHQRTYLKKIYKAIQNEYLLLNLQAGQNRTEKMLEESLINPLSPMLCMKRTNSAIRDRSTLAQIYRITEADLCNSPFYVQKAAKHIRKSKLPILTSQDKDGQPGIIEMESRHQAYQLAKRVFRKLRSHKQAQSLTLDDLQQLLAEKDAALVLEWDKKTEYEEIRLSSLTEAFGNIYDERRSLALTLRDSNTVLGKISVFTGAILGIFVVVIWLLIFEINVMELWIAVGSAILGLSFIFGSSIQMIFETSLFIFFVHPFDVEDDIQVNGEQYTVESIGLHTTQLCHVDGRKYFMRMSSLSCSDLVNLSRSQCRWEVYFFLVDVDTPSYVLQKLTERVQDVVDSDKDDYQAFSVSFTSLDHPLKLNLKLAVGFNHSGADLGRMNWDRTRILAAAREVLTHCNVHYTMGIQPLSGLDRLGPLPRGLDSHESMSDVQDI</sequence>
<feature type="transmembrane region" description="Helical" evidence="7">
    <location>
        <begin position="487"/>
        <end position="509"/>
    </location>
</feature>
<proteinExistence type="inferred from homology"/>
<reference evidence="9" key="1">
    <citation type="submission" date="2021-01" db="EMBL/GenBank/DDBJ databases">
        <authorList>
            <person name="Corre E."/>
            <person name="Pelletier E."/>
            <person name="Niang G."/>
            <person name="Scheremetjew M."/>
            <person name="Finn R."/>
            <person name="Kale V."/>
            <person name="Holt S."/>
            <person name="Cochrane G."/>
            <person name="Meng A."/>
            <person name="Brown T."/>
            <person name="Cohen L."/>
        </authorList>
    </citation>
    <scope>NUCLEOTIDE SEQUENCE</scope>
    <source>
        <strain evidence="9">CCMP1897</strain>
    </source>
</reference>
<evidence type="ECO:0000256" key="4">
    <source>
        <dbReference type="ARBA" id="ARBA00022989"/>
    </source>
</evidence>
<keyword evidence="5 7" id="KW-0472">Membrane</keyword>
<feature type="transmembrane region" description="Helical" evidence="7">
    <location>
        <begin position="154"/>
        <end position="177"/>
    </location>
</feature>
<feature type="region of interest" description="Disordered" evidence="6">
    <location>
        <begin position="66"/>
        <end position="118"/>
    </location>
</feature>
<dbReference type="InterPro" id="IPR023408">
    <property type="entry name" value="MscS_beta-dom_sf"/>
</dbReference>
<dbReference type="PANTHER" id="PTHR31618:SF1">
    <property type="entry name" value="EF-HAND DOMAIN-CONTAINING PROTEIN"/>
    <property type="match status" value="1"/>
</dbReference>
<protein>
    <recommendedName>
        <fullName evidence="8">Mechanosensitive ion channel MscS domain-containing protein</fullName>
    </recommendedName>
</protein>
<evidence type="ECO:0000256" key="2">
    <source>
        <dbReference type="ARBA" id="ARBA00008017"/>
    </source>
</evidence>
<dbReference type="Pfam" id="PF00924">
    <property type="entry name" value="MS_channel_2nd"/>
    <property type="match status" value="1"/>
</dbReference>
<dbReference type="EMBL" id="HBIS01009570">
    <property type="protein sequence ID" value="CAE0613868.1"/>
    <property type="molecule type" value="Transcribed_RNA"/>
</dbReference>
<evidence type="ECO:0000256" key="7">
    <source>
        <dbReference type="SAM" id="Phobius"/>
    </source>
</evidence>
<evidence type="ECO:0000256" key="3">
    <source>
        <dbReference type="ARBA" id="ARBA00022692"/>
    </source>
</evidence>
<accession>A0A7S3UGW1</accession>
<feature type="compositionally biased region" description="Basic and acidic residues" evidence="6">
    <location>
        <begin position="16"/>
        <end position="26"/>
    </location>
</feature>
<keyword evidence="4 7" id="KW-1133">Transmembrane helix</keyword>
<feature type="transmembrane region" description="Helical" evidence="7">
    <location>
        <begin position="515"/>
        <end position="537"/>
    </location>
</feature>
<evidence type="ECO:0000313" key="9">
    <source>
        <dbReference type="EMBL" id="CAE0613868.1"/>
    </source>
</evidence>
<feature type="domain" description="Mechanosensitive ion channel MscS" evidence="8">
    <location>
        <begin position="539"/>
        <end position="599"/>
    </location>
</feature>
<feature type="transmembrane region" description="Helical" evidence="7">
    <location>
        <begin position="189"/>
        <end position="215"/>
    </location>
</feature>
<feature type="region of interest" description="Disordered" evidence="6">
    <location>
        <begin position="1"/>
        <end position="34"/>
    </location>
</feature>
<feature type="compositionally biased region" description="Basic and acidic residues" evidence="6">
    <location>
        <begin position="66"/>
        <end position="78"/>
    </location>
</feature>
<feature type="compositionally biased region" description="Polar residues" evidence="6">
    <location>
        <begin position="92"/>
        <end position="118"/>
    </location>
</feature>
<comment type="similarity">
    <text evidence="2">Belongs to the MscS (TC 1.A.23) family.</text>
</comment>
<feature type="transmembrane region" description="Helical" evidence="7">
    <location>
        <begin position="260"/>
        <end position="280"/>
    </location>
</feature>
<dbReference type="GO" id="GO:0005886">
    <property type="term" value="C:plasma membrane"/>
    <property type="evidence" value="ECO:0007669"/>
    <property type="project" value="TreeGrafter"/>
</dbReference>
<dbReference type="GO" id="GO:0006820">
    <property type="term" value="P:monoatomic anion transport"/>
    <property type="evidence" value="ECO:0007669"/>
    <property type="project" value="TreeGrafter"/>
</dbReference>
<comment type="subcellular location">
    <subcellularLocation>
        <location evidence="1">Membrane</location>
        <topology evidence="1">Multi-pass membrane protein</topology>
    </subcellularLocation>
</comment>
<feature type="transmembrane region" description="Helical" evidence="7">
    <location>
        <begin position="227"/>
        <end position="254"/>
    </location>
</feature>
<evidence type="ECO:0000256" key="1">
    <source>
        <dbReference type="ARBA" id="ARBA00004141"/>
    </source>
</evidence>